<gene>
    <name evidence="2" type="ORF">METZ01_LOCUS425967</name>
</gene>
<organism evidence="2">
    <name type="scientific">marine metagenome</name>
    <dbReference type="NCBI Taxonomy" id="408172"/>
    <lineage>
        <taxon>unclassified sequences</taxon>
        <taxon>metagenomes</taxon>
        <taxon>ecological metagenomes</taxon>
    </lineage>
</organism>
<dbReference type="AlphaFoldDB" id="A0A382XQ40"/>
<evidence type="ECO:0000259" key="1">
    <source>
        <dbReference type="Pfam" id="PF00171"/>
    </source>
</evidence>
<dbReference type="Pfam" id="PF00171">
    <property type="entry name" value="Aldedh"/>
    <property type="match status" value="1"/>
</dbReference>
<dbReference type="InterPro" id="IPR016161">
    <property type="entry name" value="Ald_DH/histidinol_DH"/>
</dbReference>
<feature type="non-terminal residue" evidence="2">
    <location>
        <position position="215"/>
    </location>
</feature>
<accession>A0A382XQ40</accession>
<dbReference type="PANTHER" id="PTHR11063">
    <property type="entry name" value="GLUTAMATE SEMIALDEHYDE DEHYDROGENASE"/>
    <property type="match status" value="1"/>
</dbReference>
<feature type="domain" description="Aldehyde dehydrogenase" evidence="1">
    <location>
        <begin position="5"/>
        <end position="194"/>
    </location>
</feature>
<dbReference type="SUPFAM" id="SSF53720">
    <property type="entry name" value="ALDH-like"/>
    <property type="match status" value="1"/>
</dbReference>
<dbReference type="PANTHER" id="PTHR11063:SF8">
    <property type="entry name" value="DELTA-1-PYRROLINE-5-CARBOXYLATE SYNTHASE"/>
    <property type="match status" value="1"/>
</dbReference>
<reference evidence="2" key="1">
    <citation type="submission" date="2018-05" db="EMBL/GenBank/DDBJ databases">
        <authorList>
            <person name="Lanie J.A."/>
            <person name="Ng W.-L."/>
            <person name="Kazmierczak K.M."/>
            <person name="Andrzejewski T.M."/>
            <person name="Davidsen T.M."/>
            <person name="Wayne K.J."/>
            <person name="Tettelin H."/>
            <person name="Glass J.I."/>
            <person name="Rusch D."/>
            <person name="Podicherti R."/>
            <person name="Tsui H.-C.T."/>
            <person name="Winkler M.E."/>
        </authorList>
    </citation>
    <scope>NUCLEOTIDE SEQUENCE</scope>
</reference>
<name>A0A382XQ40_9ZZZZ</name>
<dbReference type="EMBL" id="UINC01169529">
    <property type="protein sequence ID" value="SVD73113.1"/>
    <property type="molecule type" value="Genomic_DNA"/>
</dbReference>
<proteinExistence type="predicted"/>
<protein>
    <recommendedName>
        <fullName evidence="1">Aldehyde dehydrogenase domain-containing protein</fullName>
    </recommendedName>
</protein>
<dbReference type="Gene3D" id="3.40.605.10">
    <property type="entry name" value="Aldehyde Dehydrogenase, Chain A, domain 1"/>
    <property type="match status" value="1"/>
</dbReference>
<dbReference type="InterPro" id="IPR016162">
    <property type="entry name" value="Ald_DH_N"/>
</dbReference>
<sequence>MSLPEQMAELARDAKASAHQMTRLTTGEKNACLCAMADTLEANAAIIHKANVKDMETGRSMDLSQAMLDRLHLDEKRITDMAQDLRNVAELPDPVGCVLDERVRPSGLHLRKVTAPIGVVVMIYESRPNVTADAAGLCFKAGNAIILRGGKEALNSNRVIARLMVEAAWKTSEKFPEHAIQVVPTTDRAAIPELLSLTDYVDLCIPRGGEGLIRA</sequence>
<evidence type="ECO:0000313" key="2">
    <source>
        <dbReference type="EMBL" id="SVD73113.1"/>
    </source>
</evidence>
<dbReference type="InterPro" id="IPR015590">
    <property type="entry name" value="Aldehyde_DH_dom"/>
</dbReference>
<dbReference type="GO" id="GO:0004350">
    <property type="term" value="F:glutamate-5-semialdehyde dehydrogenase activity"/>
    <property type="evidence" value="ECO:0007669"/>
    <property type="project" value="TreeGrafter"/>
</dbReference>